<dbReference type="Proteomes" id="UP000016487">
    <property type="component" value="Unassembled WGS sequence"/>
</dbReference>
<evidence type="ECO:0000313" key="1">
    <source>
        <dbReference type="EMBL" id="KAF7775457.1"/>
    </source>
</evidence>
<reference evidence="1" key="2">
    <citation type="submission" date="2015-03" db="EMBL/GenBank/DDBJ databases">
        <title>Genome sequence of Pseudoalteromonas citrea.</title>
        <authorList>
            <person name="Xie B.-B."/>
            <person name="Rong J.-C."/>
            <person name="Qin Q.-L."/>
            <person name="Zhang Y.-Z."/>
        </authorList>
    </citation>
    <scope>NUCLEOTIDE SEQUENCE</scope>
    <source>
        <strain evidence="1">DSM 8771</strain>
    </source>
</reference>
<organism evidence="1 2">
    <name type="scientific">Pseudoalteromonas citrea</name>
    <dbReference type="NCBI Taxonomy" id="43655"/>
    <lineage>
        <taxon>Bacteria</taxon>
        <taxon>Pseudomonadati</taxon>
        <taxon>Pseudomonadota</taxon>
        <taxon>Gammaproteobacteria</taxon>
        <taxon>Alteromonadales</taxon>
        <taxon>Pseudoalteromonadaceae</taxon>
        <taxon>Pseudoalteromonas</taxon>
    </lineage>
</organism>
<gene>
    <name evidence="1" type="ORF">PCIT_a1652</name>
</gene>
<comment type="caution">
    <text evidence="1">The sequence shown here is derived from an EMBL/GenBank/DDBJ whole genome shotgun (WGS) entry which is preliminary data.</text>
</comment>
<protein>
    <submittedName>
        <fullName evidence="1">Uncharacterized protein</fullName>
    </submittedName>
</protein>
<proteinExistence type="predicted"/>
<dbReference type="AlphaFoldDB" id="A0AAD4AMH3"/>
<reference evidence="1" key="1">
    <citation type="journal article" date="2012" name="J. Bacteriol.">
        <title>Genome sequences of type strains of seven species of the marine bacterium Pseudoalteromonas.</title>
        <authorList>
            <person name="Xie B.B."/>
            <person name="Shu Y.L."/>
            <person name="Qin Q.L."/>
            <person name="Rong J.C."/>
            <person name="Zhang X.Y."/>
            <person name="Chen X.L."/>
            <person name="Shi M."/>
            <person name="He H.L."/>
            <person name="Zhou B.C."/>
            <person name="Zhang Y.Z."/>
        </authorList>
    </citation>
    <scope>NUCLEOTIDE SEQUENCE</scope>
    <source>
        <strain evidence="1">DSM 8771</strain>
    </source>
</reference>
<dbReference type="EMBL" id="AHBZ03000012">
    <property type="protein sequence ID" value="KAF7775457.1"/>
    <property type="molecule type" value="Genomic_DNA"/>
</dbReference>
<sequence>MHKTLKHARHEASPTGPLVIGAFTVGEHLLLACVVSVVDWFL</sequence>
<evidence type="ECO:0000313" key="2">
    <source>
        <dbReference type="Proteomes" id="UP000016487"/>
    </source>
</evidence>
<name>A0AAD4AMH3_9GAMM</name>
<accession>A0AAD4AMH3</accession>